<dbReference type="AlphaFoldDB" id="A0A238HAX5"/>
<dbReference type="Proteomes" id="UP000198460">
    <property type="component" value="Unassembled WGS sequence"/>
</dbReference>
<dbReference type="RefSeq" id="WP_089341740.1">
    <property type="nucleotide sequence ID" value="NZ_FXAN01000093.1"/>
</dbReference>
<evidence type="ECO:0000313" key="2">
    <source>
        <dbReference type="Proteomes" id="UP000198460"/>
    </source>
</evidence>
<dbReference type="EMBL" id="FXAN01000093">
    <property type="protein sequence ID" value="SMG02183.1"/>
    <property type="molecule type" value="Genomic_DNA"/>
</dbReference>
<dbReference type="InterPro" id="IPR010921">
    <property type="entry name" value="Trp_repressor/repl_initiator"/>
</dbReference>
<sequence length="82" mass="9274">MTLIAEAIARRDSACDPEGNKTLAELVQQYDVHPNQITEWKKQLQERVAEIFGANTTDLGEPPVDIKVLHARIEQLMLENAF</sequence>
<reference evidence="1 2" key="1">
    <citation type="submission" date="2017-04" db="EMBL/GenBank/DDBJ databases">
        <authorList>
            <person name="Afonso C.L."/>
            <person name="Miller P.J."/>
            <person name="Scott M.A."/>
            <person name="Spackman E."/>
            <person name="Goraichik I."/>
            <person name="Dimitrov K.M."/>
            <person name="Suarez D.L."/>
            <person name="Swayne D.E."/>
        </authorList>
    </citation>
    <scope>NUCLEOTIDE SEQUENCE [LARGE SCALE GENOMIC DNA]</scope>
    <source>
        <strain evidence="1">LMG 28154</strain>
    </source>
</reference>
<accession>A0A238HAX5</accession>
<gene>
    <name evidence="1" type="ORF">BSIN_4950</name>
</gene>
<organism evidence="1 2">
    <name type="scientific">Burkholderia singularis</name>
    <dbReference type="NCBI Taxonomy" id="1503053"/>
    <lineage>
        <taxon>Bacteria</taxon>
        <taxon>Pseudomonadati</taxon>
        <taxon>Pseudomonadota</taxon>
        <taxon>Betaproteobacteria</taxon>
        <taxon>Burkholderiales</taxon>
        <taxon>Burkholderiaceae</taxon>
        <taxon>Burkholderia</taxon>
        <taxon>pseudomallei group</taxon>
    </lineage>
</organism>
<proteinExistence type="predicted"/>
<protein>
    <submittedName>
        <fullName evidence="1">Mobile element protein</fullName>
    </submittedName>
</protein>
<name>A0A238HAX5_9BURK</name>
<evidence type="ECO:0000313" key="1">
    <source>
        <dbReference type="EMBL" id="SMG02183.1"/>
    </source>
</evidence>
<dbReference type="GO" id="GO:0043565">
    <property type="term" value="F:sequence-specific DNA binding"/>
    <property type="evidence" value="ECO:0007669"/>
    <property type="project" value="InterPro"/>
</dbReference>
<dbReference type="SUPFAM" id="SSF48295">
    <property type="entry name" value="TrpR-like"/>
    <property type="match status" value="1"/>
</dbReference>